<comment type="caution">
    <text evidence="1">The sequence shown here is derived from an EMBL/GenBank/DDBJ whole genome shotgun (WGS) entry which is preliminary data.</text>
</comment>
<sequence>MSSISIDFQWLPDYDAVLDQIAATDVVQPNTDWNQLREMVKYKIEKNITLFLAVAPEAKNAEESWQTYPPGALAGGGLRLPPFPPRKRNEHNPTEPPKVHMNQDEANEMKEFIFKQLHEFEDDPPFTIQRVCELCVRPREHYKALGKYLRAMEKALLVTSTWNAFPPENSPTSARPNISSISSTSSATRSAPTTPIFSPISFLHDDARRSRSHSPPPSPLALSGMDPSGVVEALGDSATKAIGLVDELDDPSPGHMSDHPTALTAVTTVGSRPFLESLDQRFIKAEDQQQQTSENNHGVAMDATHDKENQGQQS</sequence>
<protein>
    <submittedName>
        <fullName evidence="1">PPP4R2-domain-containing protein</fullName>
    </submittedName>
</protein>
<gene>
    <name evidence="1" type="ORF">BJ138DRAFT_1123025</name>
</gene>
<keyword evidence="2" id="KW-1185">Reference proteome</keyword>
<proteinExistence type="predicted"/>
<evidence type="ECO:0000313" key="1">
    <source>
        <dbReference type="EMBL" id="KAH7914957.1"/>
    </source>
</evidence>
<accession>A0ACB8ARG1</accession>
<dbReference type="Proteomes" id="UP000790377">
    <property type="component" value="Unassembled WGS sequence"/>
</dbReference>
<evidence type="ECO:0000313" key="2">
    <source>
        <dbReference type="Proteomes" id="UP000790377"/>
    </source>
</evidence>
<name>A0ACB8ARG1_9AGAM</name>
<dbReference type="EMBL" id="MU267606">
    <property type="protein sequence ID" value="KAH7914957.1"/>
    <property type="molecule type" value="Genomic_DNA"/>
</dbReference>
<organism evidence="1 2">
    <name type="scientific">Hygrophoropsis aurantiaca</name>
    <dbReference type="NCBI Taxonomy" id="72124"/>
    <lineage>
        <taxon>Eukaryota</taxon>
        <taxon>Fungi</taxon>
        <taxon>Dikarya</taxon>
        <taxon>Basidiomycota</taxon>
        <taxon>Agaricomycotina</taxon>
        <taxon>Agaricomycetes</taxon>
        <taxon>Agaricomycetidae</taxon>
        <taxon>Boletales</taxon>
        <taxon>Coniophorineae</taxon>
        <taxon>Hygrophoropsidaceae</taxon>
        <taxon>Hygrophoropsis</taxon>
    </lineage>
</organism>
<reference evidence="1" key="1">
    <citation type="journal article" date="2021" name="New Phytol.">
        <title>Evolutionary innovations through gain and loss of genes in the ectomycorrhizal Boletales.</title>
        <authorList>
            <person name="Wu G."/>
            <person name="Miyauchi S."/>
            <person name="Morin E."/>
            <person name="Kuo A."/>
            <person name="Drula E."/>
            <person name="Varga T."/>
            <person name="Kohler A."/>
            <person name="Feng B."/>
            <person name="Cao Y."/>
            <person name="Lipzen A."/>
            <person name="Daum C."/>
            <person name="Hundley H."/>
            <person name="Pangilinan J."/>
            <person name="Johnson J."/>
            <person name="Barry K."/>
            <person name="LaButti K."/>
            <person name="Ng V."/>
            <person name="Ahrendt S."/>
            <person name="Min B."/>
            <person name="Choi I.G."/>
            <person name="Park H."/>
            <person name="Plett J.M."/>
            <person name="Magnuson J."/>
            <person name="Spatafora J.W."/>
            <person name="Nagy L.G."/>
            <person name="Henrissat B."/>
            <person name="Grigoriev I.V."/>
            <person name="Yang Z.L."/>
            <person name="Xu J."/>
            <person name="Martin F.M."/>
        </authorList>
    </citation>
    <scope>NUCLEOTIDE SEQUENCE</scope>
    <source>
        <strain evidence="1">ATCC 28755</strain>
    </source>
</reference>